<evidence type="ECO:0000313" key="2">
    <source>
        <dbReference type="EMBL" id="KXS95314.1"/>
    </source>
</evidence>
<dbReference type="AlphaFoldDB" id="A0A139GYN5"/>
<evidence type="ECO:0000256" key="1">
    <source>
        <dbReference type="SAM" id="Coils"/>
    </source>
</evidence>
<gene>
    <name evidence="2" type="ORF">AC578_10475</name>
</gene>
<reference evidence="2 3" key="1">
    <citation type="submission" date="2015-07" db="EMBL/GenBank/DDBJ databases">
        <title>Comparative genomics of the Sigatoka disease complex on banana suggests a link between parallel evolutionary changes in Pseudocercospora fijiensis and Pseudocercospora eumusae and increased virulence on the banana host.</title>
        <authorList>
            <person name="Chang T.-C."/>
            <person name="Salvucci A."/>
            <person name="Crous P.W."/>
            <person name="Stergiopoulos I."/>
        </authorList>
    </citation>
    <scope>NUCLEOTIDE SEQUENCE [LARGE SCALE GENOMIC DNA]</scope>
    <source>
        <strain evidence="2 3">CBS 114824</strain>
    </source>
</reference>
<feature type="coiled-coil region" evidence="1">
    <location>
        <begin position="34"/>
        <end position="75"/>
    </location>
</feature>
<evidence type="ECO:0000313" key="3">
    <source>
        <dbReference type="Proteomes" id="UP000070133"/>
    </source>
</evidence>
<dbReference type="EMBL" id="LFZN01000222">
    <property type="protein sequence ID" value="KXS95314.1"/>
    <property type="molecule type" value="Genomic_DNA"/>
</dbReference>
<proteinExistence type="predicted"/>
<keyword evidence="3" id="KW-1185">Reference proteome</keyword>
<protein>
    <submittedName>
        <fullName evidence="2">Uncharacterized protein</fullName>
    </submittedName>
</protein>
<keyword evidence="1" id="KW-0175">Coiled coil</keyword>
<name>A0A139GYN5_9PEZI</name>
<organism evidence="2 3">
    <name type="scientific">Pseudocercospora eumusae</name>
    <dbReference type="NCBI Taxonomy" id="321146"/>
    <lineage>
        <taxon>Eukaryota</taxon>
        <taxon>Fungi</taxon>
        <taxon>Dikarya</taxon>
        <taxon>Ascomycota</taxon>
        <taxon>Pezizomycotina</taxon>
        <taxon>Dothideomycetes</taxon>
        <taxon>Dothideomycetidae</taxon>
        <taxon>Mycosphaerellales</taxon>
        <taxon>Mycosphaerellaceae</taxon>
        <taxon>Pseudocercospora</taxon>
    </lineage>
</organism>
<sequence>MDDDSPRTPTSYEDVAYHNASATDSATSQVNLALTRIRTVINRLEGRLEQITDQVADAERRYTHLEDRYGDAEAAFLYHDAPKSRICHDISEDLKKAMFEITVARALAGVAKKMVNGSTMDGLGCERCGSACSGCSYSRRDRAVDIRARDSSTSSRYSSE</sequence>
<accession>A0A139GYN5</accession>
<dbReference type="OrthoDB" id="3641692at2759"/>
<comment type="caution">
    <text evidence="2">The sequence shown here is derived from an EMBL/GenBank/DDBJ whole genome shotgun (WGS) entry which is preliminary data.</text>
</comment>
<dbReference type="Proteomes" id="UP000070133">
    <property type="component" value="Unassembled WGS sequence"/>
</dbReference>